<proteinExistence type="predicted"/>
<dbReference type="AlphaFoldDB" id="A0A2I1HNB5"/>
<dbReference type="EMBL" id="LLXI01004199">
    <property type="protein sequence ID" value="PKY60371.1"/>
    <property type="molecule type" value="Genomic_DNA"/>
</dbReference>
<dbReference type="VEuPathDB" id="FungiDB:RhiirFUN_000927"/>
<name>A0A2I1HNB5_9GLOM</name>
<dbReference type="VEuPathDB" id="FungiDB:FUN_007924"/>
<protein>
    <submittedName>
        <fullName evidence="2">Uncharacterized protein</fullName>
    </submittedName>
</protein>
<dbReference type="VEuPathDB" id="FungiDB:FUN_009473"/>
<accession>A0A2I1HNB5</accession>
<dbReference type="Proteomes" id="UP000234323">
    <property type="component" value="Unassembled WGS sequence"/>
</dbReference>
<evidence type="ECO:0000256" key="1">
    <source>
        <dbReference type="SAM" id="MobiDB-lite"/>
    </source>
</evidence>
<dbReference type="VEuPathDB" id="FungiDB:RhiirA1_390032"/>
<keyword evidence="3" id="KW-1185">Reference proteome</keyword>
<feature type="region of interest" description="Disordered" evidence="1">
    <location>
        <begin position="242"/>
        <end position="269"/>
    </location>
</feature>
<comment type="caution">
    <text evidence="2">The sequence shown here is derived from an EMBL/GenBank/DDBJ whole genome shotgun (WGS) entry which is preliminary data.</text>
</comment>
<evidence type="ECO:0000313" key="3">
    <source>
        <dbReference type="Proteomes" id="UP000234323"/>
    </source>
</evidence>
<organism evidence="2 3">
    <name type="scientific">Rhizophagus irregularis</name>
    <dbReference type="NCBI Taxonomy" id="588596"/>
    <lineage>
        <taxon>Eukaryota</taxon>
        <taxon>Fungi</taxon>
        <taxon>Fungi incertae sedis</taxon>
        <taxon>Mucoromycota</taxon>
        <taxon>Glomeromycotina</taxon>
        <taxon>Glomeromycetes</taxon>
        <taxon>Glomerales</taxon>
        <taxon>Glomeraceae</taxon>
        <taxon>Rhizophagus</taxon>
    </lineage>
</organism>
<gene>
    <name evidence="2" type="ORF">RhiirA4_518324</name>
</gene>
<sequence length="547" mass="62107">MADKKCGLPLHKERLSPTWQMREKKKLFSIELFQLLTMSMSEPRVTGKHSKFLCEQRARDVGDFFKSQPASKWSFELYINNFLADPDLDVTFDQLLSTFVDSLDQMNQLRSVPLTIRSKCSSYLNWLQLSTGKALVSTCREIFDAKMDLEKKFRLNSVFKKSVGITAQTRGFKALLQPVPPEMKSSPSVFLSETASVFSSEAEPSPSVVPSEALSSPSVFPSEAELSSPSVFLSETEPSSSLSLSNALQSPKTPPQTHRELTHLLNTPNKRPTEKEELWLYTQNNFVTCAFALTSKELEAEIGVELTKELSSIRDRNPAIWNPALEQYINTTIKETGDKFKDVVRNKDIIDIDEPFRLYCEKILSDFYNLVDVSPTMNRKIGERKHIVYQVSALFKFYERTFLTLDIDWIESHSRSAKILKSESNSGIVLVDAKATRISDGLDIWHLEVEGPPCNATDKHVLDNRLTLYSLNLLPNGRFLSCELASAVLPFSLSGRGQYKSVLRMMSIFHDEITKQEILFEEINQTVTRSKKLTVRQALKIPKTMVD</sequence>
<reference evidence="2 3" key="1">
    <citation type="submission" date="2015-10" db="EMBL/GenBank/DDBJ databases">
        <title>Genome analyses suggest a sexual origin of heterokaryosis in a supposedly ancient asexual fungus.</title>
        <authorList>
            <person name="Ropars J."/>
            <person name="Sedzielewska K."/>
            <person name="Noel J."/>
            <person name="Charron P."/>
            <person name="Farinelli L."/>
            <person name="Marton T."/>
            <person name="Kruger M."/>
            <person name="Pelin A."/>
            <person name="Brachmann A."/>
            <person name="Corradi N."/>
        </authorList>
    </citation>
    <scope>NUCLEOTIDE SEQUENCE [LARGE SCALE GENOMIC DNA]</scope>
    <source>
        <strain evidence="2 3">A4</strain>
    </source>
</reference>
<evidence type="ECO:0000313" key="2">
    <source>
        <dbReference type="EMBL" id="PKY60371.1"/>
    </source>
</evidence>